<evidence type="ECO:0000313" key="1">
    <source>
        <dbReference type="EMBL" id="GAA3733425.1"/>
    </source>
</evidence>
<reference evidence="2" key="1">
    <citation type="journal article" date="2019" name="Int. J. Syst. Evol. Microbiol.">
        <title>The Global Catalogue of Microorganisms (GCM) 10K type strain sequencing project: providing services to taxonomists for standard genome sequencing and annotation.</title>
        <authorList>
            <consortium name="The Broad Institute Genomics Platform"/>
            <consortium name="The Broad Institute Genome Sequencing Center for Infectious Disease"/>
            <person name="Wu L."/>
            <person name="Ma J."/>
        </authorList>
    </citation>
    <scope>NUCLEOTIDE SEQUENCE [LARGE SCALE GENOMIC DNA]</scope>
    <source>
        <strain evidence="2">JCM 17137</strain>
    </source>
</reference>
<evidence type="ECO:0000313" key="2">
    <source>
        <dbReference type="Proteomes" id="UP001500908"/>
    </source>
</evidence>
<accession>A0ABP7F866</accession>
<dbReference type="RefSeq" id="WP_344968232.1">
    <property type="nucleotide sequence ID" value="NZ_BAABDD010000004.1"/>
</dbReference>
<organism evidence="1 2">
    <name type="scientific">Salinactinospora qingdaonensis</name>
    <dbReference type="NCBI Taxonomy" id="702744"/>
    <lineage>
        <taxon>Bacteria</taxon>
        <taxon>Bacillati</taxon>
        <taxon>Actinomycetota</taxon>
        <taxon>Actinomycetes</taxon>
        <taxon>Streptosporangiales</taxon>
        <taxon>Nocardiopsidaceae</taxon>
        <taxon>Salinactinospora</taxon>
    </lineage>
</organism>
<gene>
    <name evidence="1" type="ORF">GCM10022402_12340</name>
</gene>
<keyword evidence="2" id="KW-1185">Reference proteome</keyword>
<evidence type="ECO:0008006" key="3">
    <source>
        <dbReference type="Google" id="ProtNLM"/>
    </source>
</evidence>
<dbReference type="InterPro" id="IPR019089">
    <property type="entry name" value="Cas_GSU0054"/>
</dbReference>
<dbReference type="EMBL" id="BAABDD010000004">
    <property type="protein sequence ID" value="GAA3733425.1"/>
    <property type="molecule type" value="Genomic_DNA"/>
</dbReference>
<name>A0ABP7F866_9ACTN</name>
<comment type="caution">
    <text evidence="1">The sequence shown here is derived from an EMBL/GenBank/DDBJ whole genome shotgun (WGS) entry which is preliminary data.</text>
</comment>
<dbReference type="NCBIfam" id="TIGR02165">
    <property type="entry name" value="cas5_6_GSU0054"/>
    <property type="match status" value="1"/>
</dbReference>
<sequence>MALAVDVRLLQGRYEAAVGGEHVEWPPHPARLFCALLSVAESERDRDALRWLERQAPPQVWAPELKGRSSATSYVVTNKRSPKGGSQHWPGRTTIHKERATAVPGDTEFAVVWEQAEPDAGMVETLGELAWRVPYLGRASNPAALRVHTTAKRREDWQVYAPVALDEPADGQLRVPYPGYVQALDTAFEEGQRAWEVAHTTPYALASTTSPSQQSGQVVPGPFSSMLVFSFPARVQRPAATELLQLTQTLRQAVLARIGDTVAPQIAGHTPSGQRHLGYIGLPNTGHDNADGHLLGLGLLLPADLEPQALGQLRARIVDDPLQRLTMGRAGHVDVTYEPWPTTPRRLNPRFWAGERATARGSRCWTTATPLMLDHYTRPNSDLPALVTRSLVTAGYPEPSWVEVSAAPLTPGALHRPARGTFPPNRPRRKLLHACIVFDQPVRGPVVAGSMRYLGLGLFAPTDHLLPTPECEEEAHTRE</sequence>
<dbReference type="Proteomes" id="UP001500908">
    <property type="component" value="Unassembled WGS sequence"/>
</dbReference>
<dbReference type="Pfam" id="PF09609">
    <property type="entry name" value="Cas_GSU0054"/>
    <property type="match status" value="1"/>
</dbReference>
<protein>
    <recommendedName>
        <fullName evidence="3">CRISPR-associated protein Csb2</fullName>
    </recommendedName>
</protein>
<proteinExistence type="predicted"/>